<dbReference type="SMART" id="SM00028">
    <property type="entry name" value="TPR"/>
    <property type="match status" value="3"/>
</dbReference>
<organism evidence="2 3">
    <name type="scientific">Clostridium fermenticellae</name>
    <dbReference type="NCBI Taxonomy" id="2068654"/>
    <lineage>
        <taxon>Bacteria</taxon>
        <taxon>Bacillati</taxon>
        <taxon>Bacillota</taxon>
        <taxon>Clostridia</taxon>
        <taxon>Eubacteriales</taxon>
        <taxon>Clostridiaceae</taxon>
        <taxon>Clostridium</taxon>
    </lineage>
</organism>
<evidence type="ECO:0000256" key="1">
    <source>
        <dbReference type="PROSITE-ProRule" id="PRU00339"/>
    </source>
</evidence>
<dbReference type="Gene3D" id="1.25.40.10">
    <property type="entry name" value="Tetratricopeptide repeat domain"/>
    <property type="match status" value="1"/>
</dbReference>
<dbReference type="RefSeq" id="WP_119970719.1">
    <property type="nucleotide sequence ID" value="NZ_CP032416.1"/>
</dbReference>
<sequence>MAFNAKFSEELSKVLFLELSKENVKKLFNMDIDNSIYVPVRTYNIIDKVKFGEDLAKIPMSFFIEGMYYVLGADPSFRFSNEYVRILSTINDSDIFIKGKIGECVKSKKYNDAYIMLKGLAQIEETKDVYDKMIVLLETLRAQYSEYKNEELEIIETAEKRYNDYALPYLYECIIRKEENDYDKALFCINNYIAKGGKQTPEVTELKDSLKLVSDYEKGKEILNDDPTEALKLLIPLTNEFGNDATLYYYIAVAYRMLENYEKAIYYLNESMNIDSNIVEVVNEMGINYACIGDYDTAIVYLRKAFEVTKSVEICTNLIMCYVNKNDLKNAKIHLELAKKLNSEDEVVKEIDQYFLKNKI</sequence>
<evidence type="ECO:0000313" key="3">
    <source>
        <dbReference type="Proteomes" id="UP000266301"/>
    </source>
</evidence>
<dbReference type="PROSITE" id="PS50005">
    <property type="entry name" value="TPR"/>
    <property type="match status" value="2"/>
</dbReference>
<dbReference type="OrthoDB" id="358807at2"/>
<feature type="repeat" description="TPR" evidence="1">
    <location>
        <begin position="279"/>
        <end position="312"/>
    </location>
</feature>
<dbReference type="InterPro" id="IPR011990">
    <property type="entry name" value="TPR-like_helical_dom_sf"/>
</dbReference>
<dbReference type="SUPFAM" id="SSF48452">
    <property type="entry name" value="TPR-like"/>
    <property type="match status" value="1"/>
</dbReference>
<accession>A0A386H2M0</accession>
<keyword evidence="1" id="KW-0802">TPR repeat</keyword>
<evidence type="ECO:0000313" key="2">
    <source>
        <dbReference type="EMBL" id="AYD39795.1"/>
    </source>
</evidence>
<keyword evidence="3" id="KW-1185">Reference proteome</keyword>
<dbReference type="AlphaFoldDB" id="A0A386H2M0"/>
<proteinExistence type="predicted"/>
<dbReference type="Proteomes" id="UP000266301">
    <property type="component" value="Chromosome"/>
</dbReference>
<gene>
    <name evidence="2" type="ORF">D4Z93_04385</name>
</gene>
<reference evidence="2 3" key="1">
    <citation type="journal article" date="2019" name="Int. J. Syst. Evol. Microbiol.">
        <title>Clostridium fermenticellae sp. nov., isolated from the mud in a fermentation cellar for the production of the Chinese liquor, baijiu.</title>
        <authorList>
            <person name="Xu P.X."/>
            <person name="Chai L.J."/>
            <person name="Qiu T."/>
            <person name="Zhang X.J."/>
            <person name="Lu Z.M."/>
            <person name="Xiao C."/>
            <person name="Wang S.T."/>
            <person name="Shen C.H."/>
            <person name="Shi J.S."/>
            <person name="Xu Z.H."/>
        </authorList>
    </citation>
    <scope>NUCLEOTIDE SEQUENCE [LARGE SCALE GENOMIC DNA]</scope>
    <source>
        <strain evidence="2 3">JN500901</strain>
    </source>
</reference>
<dbReference type="KEGG" id="cfer:D4Z93_04385"/>
<dbReference type="EMBL" id="CP032416">
    <property type="protein sequence ID" value="AYD39795.1"/>
    <property type="molecule type" value="Genomic_DNA"/>
</dbReference>
<feature type="repeat" description="TPR" evidence="1">
    <location>
        <begin position="245"/>
        <end position="278"/>
    </location>
</feature>
<protein>
    <submittedName>
        <fullName evidence="2">Tetratricopeptide repeat protein</fullName>
    </submittedName>
</protein>
<dbReference type="InterPro" id="IPR019734">
    <property type="entry name" value="TPR_rpt"/>
</dbReference>
<name>A0A386H2M0_9CLOT</name>